<dbReference type="NCBIfam" id="TIGR04056">
    <property type="entry name" value="OMP_RagA_SusC"/>
    <property type="match status" value="1"/>
</dbReference>
<evidence type="ECO:0000256" key="4">
    <source>
        <dbReference type="ARBA" id="ARBA00022692"/>
    </source>
</evidence>
<evidence type="ECO:0000256" key="7">
    <source>
        <dbReference type="ARBA" id="ARBA00023237"/>
    </source>
</evidence>
<dbReference type="AlphaFoldDB" id="D1PWK7"/>
<dbReference type="InterPro" id="IPR039426">
    <property type="entry name" value="TonB-dep_rcpt-like"/>
</dbReference>
<name>D1PWK7_9BACT</name>
<gene>
    <name evidence="12" type="ORF">HMPREF0645_1342</name>
</gene>
<evidence type="ECO:0000256" key="3">
    <source>
        <dbReference type="ARBA" id="ARBA00022452"/>
    </source>
</evidence>
<protein>
    <submittedName>
        <fullName evidence="12">TonB-linked outer membrane protein, SusC/RagA family</fullName>
    </submittedName>
</protein>
<dbReference type="HOGENOM" id="CLU_004317_0_2_10"/>
<keyword evidence="3 8" id="KW-1134">Transmembrane beta strand</keyword>
<organism evidence="12 13">
    <name type="scientific">Hallella bergensis DSM 17361</name>
    <dbReference type="NCBI Taxonomy" id="585502"/>
    <lineage>
        <taxon>Bacteria</taxon>
        <taxon>Pseudomonadati</taxon>
        <taxon>Bacteroidota</taxon>
        <taxon>Bacteroidia</taxon>
        <taxon>Bacteroidales</taxon>
        <taxon>Prevotellaceae</taxon>
        <taxon>Hallella</taxon>
    </lineage>
</organism>
<proteinExistence type="inferred from homology"/>
<keyword evidence="6 8" id="KW-0472">Membrane</keyword>
<keyword evidence="4 8" id="KW-0812">Transmembrane</keyword>
<dbReference type="InterPro" id="IPR037066">
    <property type="entry name" value="Plug_dom_sf"/>
</dbReference>
<evidence type="ECO:0000256" key="8">
    <source>
        <dbReference type="PROSITE-ProRule" id="PRU01360"/>
    </source>
</evidence>
<comment type="caution">
    <text evidence="12">The sequence shown here is derived from an EMBL/GenBank/DDBJ whole genome shotgun (WGS) entry which is preliminary data.</text>
</comment>
<dbReference type="Gene3D" id="2.60.40.1120">
    <property type="entry name" value="Carboxypeptidase-like, regulatory domain"/>
    <property type="match status" value="1"/>
</dbReference>
<evidence type="ECO:0000259" key="10">
    <source>
        <dbReference type="Pfam" id="PF00593"/>
    </source>
</evidence>
<dbReference type="InterPro" id="IPR012910">
    <property type="entry name" value="Plug_dom"/>
</dbReference>
<dbReference type="Gene3D" id="2.170.130.10">
    <property type="entry name" value="TonB-dependent receptor, plug domain"/>
    <property type="match status" value="1"/>
</dbReference>
<dbReference type="SUPFAM" id="SSF49464">
    <property type="entry name" value="Carboxypeptidase regulatory domain-like"/>
    <property type="match status" value="1"/>
</dbReference>
<dbReference type="InterPro" id="IPR036942">
    <property type="entry name" value="Beta-barrel_TonB_sf"/>
</dbReference>
<evidence type="ECO:0000256" key="1">
    <source>
        <dbReference type="ARBA" id="ARBA00004571"/>
    </source>
</evidence>
<accession>D1PWK7</accession>
<evidence type="ECO:0000313" key="12">
    <source>
        <dbReference type="EMBL" id="EFA44188.1"/>
    </source>
</evidence>
<dbReference type="Pfam" id="PF00593">
    <property type="entry name" value="TonB_dep_Rec_b-barrel"/>
    <property type="match status" value="1"/>
</dbReference>
<comment type="similarity">
    <text evidence="8 9">Belongs to the TonB-dependent receptor family.</text>
</comment>
<evidence type="ECO:0000256" key="2">
    <source>
        <dbReference type="ARBA" id="ARBA00022448"/>
    </source>
</evidence>
<evidence type="ECO:0000259" key="11">
    <source>
        <dbReference type="Pfam" id="PF07715"/>
    </source>
</evidence>
<keyword evidence="13" id="KW-1185">Reference proteome</keyword>
<dbReference type="PROSITE" id="PS52016">
    <property type="entry name" value="TONB_DEPENDENT_REC_3"/>
    <property type="match status" value="1"/>
</dbReference>
<reference evidence="12 13" key="1">
    <citation type="submission" date="2009-10" db="EMBL/GenBank/DDBJ databases">
        <authorList>
            <person name="Qin X."/>
            <person name="Bachman B."/>
            <person name="Battles P."/>
            <person name="Bell A."/>
            <person name="Bess C."/>
            <person name="Bickham C."/>
            <person name="Chaboub L."/>
            <person name="Chen D."/>
            <person name="Coyle M."/>
            <person name="Deiros D.R."/>
            <person name="Dinh H."/>
            <person name="Forbes L."/>
            <person name="Fowler G."/>
            <person name="Francisco L."/>
            <person name="Fu Q."/>
            <person name="Gubbala S."/>
            <person name="Hale W."/>
            <person name="Han Y."/>
            <person name="Hemphill L."/>
            <person name="Highlander S.K."/>
            <person name="Hirani K."/>
            <person name="Hogues M."/>
            <person name="Jackson L."/>
            <person name="Jakkamsetti A."/>
            <person name="Javaid M."/>
            <person name="Jiang H."/>
            <person name="Korchina V."/>
            <person name="Kovar C."/>
            <person name="Lara F."/>
            <person name="Lee S."/>
            <person name="Mata R."/>
            <person name="Mathew T."/>
            <person name="Moen C."/>
            <person name="Morales K."/>
            <person name="Munidasa M."/>
            <person name="Nazareth L."/>
            <person name="Ngo R."/>
            <person name="Nguyen L."/>
            <person name="Okwuonu G."/>
            <person name="Ongeri F."/>
            <person name="Patil S."/>
            <person name="Petrosino J."/>
            <person name="Pham C."/>
            <person name="Pham P."/>
            <person name="Pu L.-L."/>
            <person name="Puazo M."/>
            <person name="Raj R."/>
            <person name="Reid J."/>
            <person name="Rouhana J."/>
            <person name="Saada N."/>
            <person name="Shang Y."/>
            <person name="Simmons D."/>
            <person name="Thornton R."/>
            <person name="Warren J."/>
            <person name="Weissenberger G."/>
            <person name="Zhang J."/>
            <person name="Zhang L."/>
            <person name="Zhou C."/>
            <person name="Zhu D."/>
            <person name="Muzny D."/>
            <person name="Worley K."/>
            <person name="Gibbs R."/>
        </authorList>
    </citation>
    <scope>NUCLEOTIDE SEQUENCE [LARGE SCALE GENOMIC DNA]</scope>
    <source>
        <strain evidence="12 13">DSM 17361</strain>
    </source>
</reference>
<dbReference type="InterPro" id="IPR008969">
    <property type="entry name" value="CarboxyPept-like_regulatory"/>
</dbReference>
<dbReference type="eggNOG" id="COG4771">
    <property type="taxonomic scope" value="Bacteria"/>
</dbReference>
<keyword evidence="7 8" id="KW-0998">Cell outer membrane</keyword>
<sequence length="1020" mass="112417">MKQAGVIFAPNTSRIYFLKQIFMFKVRNLIRQEARTIVLTASLLLCNVAMMAQSQTSGVITDAKGEPLIGVTVIEQGTGNGTVTDVNGRYTLTTTRKNARLKVSYVGYEDQIITPGQSVSLAEDNKTLNEVVVVGYGTMRRKDVTSSITTVKAEDLNKGVFTDPGQMLQGKVPGLIVTSNGDPNGGASITLRGASSLRPGEAMSPYYVIDGIPGVDISMVAPDDIESIDVLRDATATAIYGSKAANGVIIITTKSGKKGQERTNVSYAGYVAFDQVLKTLDMATADDIRGYVKANNIDYAYDGGSSTDWQKEVLRTGISHNHSLSINGGSKKTSYMASLNYTNREGVIKSSGMDRLNVRSLITSSVLKDHLDLSVGVNAMYGKHQGVKMGNEGASVLDAMNYFNPTNAVTNADGSWVEGMGSKNYNPVSLINEDTSEFMWKRIQFIGKATLRIVDGLTWSTNYSYNNRQRTYSAYDSRKTQLDGVADLKGRATRNTYFGDEHTFETYMNFEKTLAKVHKLALMAGYSWEEKVSNDGFGLTVHNFFDDNLKWNNLTYAGAIDGIPGVESGVKEKVRNISFYGRASYSYNSKYMLQATLRRDGSSVFGSGHKWGTFPSVSAAWNITEEDFMKNQDVLSNLKLRLGYGVSGNALGFGAYTAVKTYGGNGQVFTYDGNTWATLVATKLANPDLKWESTGMFNIGLDYAFLGGRINGSVEWYNKKTKDLIWSYPVSSFIYPFGWINANVGEITNQGVEFSVNVDVIRGKDFSWNTGLNLSHNKNKVDRLSNDKYMTSTFSQADPMVAGVSANGYTQRIIEGEPLGTFYTYEFAGYDDAGKSTYYVRDAETGARTGEVTNSPEYKDRTITGCAQPKLNAGWNNMFTYKNWSLNMFFTGVFGNDIYNGMRAHYTAPDFFSGGKNVLKEFITDRPKTDNLSNIPSDRFIENGSYVRLQTLTLGYTFNKLGGWLQSIQLYATCNNVFTITGYKGLDPEINLGGIDPGVDYRWSNYPHTRSMIVGAKINF</sequence>
<keyword evidence="2 8" id="KW-0813">Transport</keyword>
<dbReference type="Gene3D" id="2.40.170.20">
    <property type="entry name" value="TonB-dependent receptor, beta-barrel domain"/>
    <property type="match status" value="1"/>
</dbReference>
<comment type="subcellular location">
    <subcellularLocation>
        <location evidence="1 8">Cell outer membrane</location>
        <topology evidence="1 8">Multi-pass membrane protein</topology>
    </subcellularLocation>
</comment>
<dbReference type="InterPro" id="IPR023997">
    <property type="entry name" value="TonB-dep_OMP_SusC/RagA_CS"/>
</dbReference>
<dbReference type="InterPro" id="IPR000531">
    <property type="entry name" value="Beta-barrel_TonB"/>
</dbReference>
<evidence type="ECO:0000256" key="9">
    <source>
        <dbReference type="RuleBase" id="RU003357"/>
    </source>
</evidence>
<dbReference type="Proteomes" id="UP000003160">
    <property type="component" value="Unassembled WGS sequence"/>
</dbReference>
<feature type="domain" description="TonB-dependent receptor plug" evidence="11">
    <location>
        <begin position="141"/>
        <end position="248"/>
    </location>
</feature>
<dbReference type="GO" id="GO:0009279">
    <property type="term" value="C:cell outer membrane"/>
    <property type="evidence" value="ECO:0007669"/>
    <property type="project" value="UniProtKB-SubCell"/>
</dbReference>
<dbReference type="Pfam" id="PF13715">
    <property type="entry name" value="CarbopepD_reg_2"/>
    <property type="match status" value="1"/>
</dbReference>
<dbReference type="EMBL" id="ACKS01000058">
    <property type="protein sequence ID" value="EFA44188.1"/>
    <property type="molecule type" value="Genomic_DNA"/>
</dbReference>
<dbReference type="InterPro" id="IPR023996">
    <property type="entry name" value="TonB-dep_OMP_SusC/RagA"/>
</dbReference>
<feature type="domain" description="TonB-dependent receptor-like beta-barrel" evidence="10">
    <location>
        <begin position="442"/>
        <end position="977"/>
    </location>
</feature>
<dbReference type="SUPFAM" id="SSF56935">
    <property type="entry name" value="Porins"/>
    <property type="match status" value="1"/>
</dbReference>
<evidence type="ECO:0000313" key="13">
    <source>
        <dbReference type="Proteomes" id="UP000003160"/>
    </source>
</evidence>
<dbReference type="NCBIfam" id="TIGR04057">
    <property type="entry name" value="SusC_RagA_signa"/>
    <property type="match status" value="1"/>
</dbReference>
<dbReference type="Pfam" id="PF07715">
    <property type="entry name" value="Plug"/>
    <property type="match status" value="1"/>
</dbReference>
<keyword evidence="5 9" id="KW-0798">TonB box</keyword>
<evidence type="ECO:0000256" key="6">
    <source>
        <dbReference type="ARBA" id="ARBA00023136"/>
    </source>
</evidence>
<evidence type="ECO:0000256" key="5">
    <source>
        <dbReference type="ARBA" id="ARBA00023077"/>
    </source>
</evidence>